<accession>A0A0D3C1I2</accession>
<dbReference type="Gene3D" id="2.60.40.420">
    <property type="entry name" value="Cupredoxins - blue copper proteins"/>
    <property type="match status" value="2"/>
</dbReference>
<dbReference type="Pfam" id="PF00394">
    <property type="entry name" value="Cu-oxidase"/>
    <property type="match status" value="1"/>
</dbReference>
<feature type="domain" description="Plastocyanin-like" evidence="4">
    <location>
        <begin position="188"/>
        <end position="287"/>
    </location>
</feature>
<dbReference type="EnsemblPlants" id="Bo4g151720.1">
    <property type="protein sequence ID" value="Bo4g151720.1"/>
    <property type="gene ID" value="Bo4g151720"/>
</dbReference>
<dbReference type="HOGENOM" id="CLU_022744_1_0_1"/>
<reference evidence="5 6" key="1">
    <citation type="journal article" date="2014" name="Genome Biol.">
        <title>Transcriptome and methylome profiling reveals relics of genome dominance in the mesopolyploid Brassica oleracea.</title>
        <authorList>
            <person name="Parkin I.A."/>
            <person name="Koh C."/>
            <person name="Tang H."/>
            <person name="Robinson S.J."/>
            <person name="Kagale S."/>
            <person name="Clarke W.E."/>
            <person name="Town C.D."/>
            <person name="Nixon J."/>
            <person name="Krishnakumar V."/>
            <person name="Bidwell S.L."/>
            <person name="Denoeud F."/>
            <person name="Belcram H."/>
            <person name="Links M.G."/>
            <person name="Just J."/>
            <person name="Clarke C."/>
            <person name="Bender T."/>
            <person name="Huebert T."/>
            <person name="Mason A.S."/>
            <person name="Pires J.C."/>
            <person name="Barker G."/>
            <person name="Moore J."/>
            <person name="Walley P.G."/>
            <person name="Manoli S."/>
            <person name="Batley J."/>
            <person name="Edwards D."/>
            <person name="Nelson M.N."/>
            <person name="Wang X."/>
            <person name="Paterson A.H."/>
            <person name="King G."/>
            <person name="Bancroft I."/>
            <person name="Chalhoub B."/>
            <person name="Sharpe A.G."/>
        </authorList>
    </citation>
    <scope>NUCLEOTIDE SEQUENCE</scope>
    <source>
        <strain evidence="5 6">cv. TO1000</strain>
    </source>
</reference>
<dbReference type="SUPFAM" id="SSF49503">
    <property type="entry name" value="Cupredoxins"/>
    <property type="match status" value="2"/>
</dbReference>
<dbReference type="Pfam" id="PF07731">
    <property type="entry name" value="Cu-oxidase_2"/>
    <property type="match status" value="1"/>
</dbReference>
<dbReference type="PANTHER" id="PTHR11709">
    <property type="entry name" value="MULTI-COPPER OXIDASE"/>
    <property type="match status" value="1"/>
</dbReference>
<protein>
    <recommendedName>
        <fullName evidence="7">Plastocyanin-like domain-containing protein</fullName>
    </recommendedName>
</protein>
<name>A0A0D3C1I2_BRAOL</name>
<reference evidence="5" key="2">
    <citation type="submission" date="2015-03" db="UniProtKB">
        <authorList>
            <consortium name="EnsemblPlants"/>
        </authorList>
    </citation>
    <scope>IDENTIFICATION</scope>
</reference>
<dbReference type="InterPro" id="IPR045087">
    <property type="entry name" value="Cu-oxidase_fam"/>
</dbReference>
<dbReference type="GO" id="GO:0016491">
    <property type="term" value="F:oxidoreductase activity"/>
    <property type="evidence" value="ECO:0007669"/>
    <property type="project" value="InterPro"/>
</dbReference>
<feature type="domain" description="Plastocyanin-like" evidence="3">
    <location>
        <begin position="18"/>
        <end position="107"/>
    </location>
</feature>
<evidence type="ECO:0000313" key="5">
    <source>
        <dbReference type="EnsemblPlants" id="Bo4g151720.1"/>
    </source>
</evidence>
<dbReference type="InterPro" id="IPR011706">
    <property type="entry name" value="Cu-oxidase_C"/>
</dbReference>
<dbReference type="InterPro" id="IPR008972">
    <property type="entry name" value="Cupredoxin"/>
</dbReference>
<dbReference type="Proteomes" id="UP000032141">
    <property type="component" value="Chromosome C4"/>
</dbReference>
<proteinExistence type="inferred from homology"/>
<evidence type="ECO:0000259" key="4">
    <source>
        <dbReference type="Pfam" id="PF07731"/>
    </source>
</evidence>
<dbReference type="STRING" id="109376.A0A0D3C1I2"/>
<dbReference type="GO" id="GO:0005507">
    <property type="term" value="F:copper ion binding"/>
    <property type="evidence" value="ECO:0007669"/>
    <property type="project" value="InterPro"/>
</dbReference>
<organism evidence="5 6">
    <name type="scientific">Brassica oleracea var. oleracea</name>
    <dbReference type="NCBI Taxonomy" id="109376"/>
    <lineage>
        <taxon>Eukaryota</taxon>
        <taxon>Viridiplantae</taxon>
        <taxon>Streptophyta</taxon>
        <taxon>Embryophyta</taxon>
        <taxon>Tracheophyta</taxon>
        <taxon>Spermatophyta</taxon>
        <taxon>Magnoliopsida</taxon>
        <taxon>eudicotyledons</taxon>
        <taxon>Gunneridae</taxon>
        <taxon>Pentapetalae</taxon>
        <taxon>rosids</taxon>
        <taxon>malvids</taxon>
        <taxon>Brassicales</taxon>
        <taxon>Brassicaceae</taxon>
        <taxon>Brassiceae</taxon>
        <taxon>Brassica</taxon>
    </lineage>
</organism>
<dbReference type="eggNOG" id="KOG1263">
    <property type="taxonomic scope" value="Eukaryota"/>
</dbReference>
<evidence type="ECO:0000259" key="3">
    <source>
        <dbReference type="Pfam" id="PF00394"/>
    </source>
</evidence>
<keyword evidence="6" id="KW-1185">Reference proteome</keyword>
<dbReference type="AlphaFoldDB" id="A0A0D3C1I2"/>
<dbReference type="OMA" id="VINVNCH"/>
<dbReference type="Gramene" id="Bo4g151720.1">
    <property type="protein sequence ID" value="Bo4g151720.1"/>
    <property type="gene ID" value="Bo4g151720"/>
</dbReference>
<evidence type="ECO:0008006" key="7">
    <source>
        <dbReference type="Google" id="ProtNLM"/>
    </source>
</evidence>
<evidence type="ECO:0000256" key="2">
    <source>
        <dbReference type="ARBA" id="ARBA00023180"/>
    </source>
</evidence>
<dbReference type="InterPro" id="IPR001117">
    <property type="entry name" value="Cu-oxidase_2nd"/>
</dbReference>
<dbReference type="PANTHER" id="PTHR11709:SF245">
    <property type="entry name" value="SKU5 SIMILAR 16"/>
    <property type="match status" value="1"/>
</dbReference>
<evidence type="ECO:0000256" key="1">
    <source>
        <dbReference type="ARBA" id="ARBA00010609"/>
    </source>
</evidence>
<keyword evidence="2" id="KW-0325">Glycoprotein</keyword>
<sequence>MRSRQKIRKPKGESNRIKEKDERFRISNVGISTSINFRIQGHMMTLVEVEGSHTLEEVYESLDVHVGQSLTVLVTLKAPVKDYFIVASTRFTKPVLTTTAFLHYKGSKTRPSRPLPIGPTYHIHWSMKQARTIRLNLTANAARPNPQGAFHYGTIPISQTLVLANARTKIDGKLRYTVNRVSYVNPTTPLKLADWYNIPGVFDFKTIKNIPTPGPSILGTSVLDFALHEYVEFVFQNNERSIQSWHIDGTNAYVVGYGTGTWNVAMRKRYNYVDAVSRHTFQPNPNSRKCLEKSPPP</sequence>
<evidence type="ECO:0000313" key="6">
    <source>
        <dbReference type="Proteomes" id="UP000032141"/>
    </source>
</evidence>
<comment type="similarity">
    <text evidence="1">Belongs to the multicopper oxidase family.</text>
</comment>